<dbReference type="InterPro" id="IPR017853">
    <property type="entry name" value="GH"/>
</dbReference>
<keyword evidence="5" id="KW-0326">Glycosidase</keyword>
<dbReference type="InterPro" id="IPR008979">
    <property type="entry name" value="Galactose-bd-like_sf"/>
</dbReference>
<dbReference type="GO" id="GO:0008422">
    <property type="term" value="F:beta-glucosidase activity"/>
    <property type="evidence" value="ECO:0007669"/>
    <property type="project" value="TreeGrafter"/>
</dbReference>
<dbReference type="OrthoDB" id="9800955at2"/>
<dbReference type="SUPFAM" id="SSF49785">
    <property type="entry name" value="Galactose-binding domain-like"/>
    <property type="match status" value="1"/>
</dbReference>
<gene>
    <name evidence="10" type="ORF">VITFI_CDS2277</name>
</gene>
<keyword evidence="4" id="KW-0119">Carbohydrate metabolism</keyword>
<feature type="signal peptide" evidence="7">
    <location>
        <begin position="1"/>
        <end position="24"/>
    </location>
</feature>
<dbReference type="AlphaFoldDB" id="A0A221KGF5"/>
<dbReference type="Gene3D" id="2.60.120.260">
    <property type="entry name" value="Galactose-binding domain-like"/>
    <property type="match status" value="2"/>
</dbReference>
<dbReference type="GO" id="GO:0030245">
    <property type="term" value="P:cellulose catabolic process"/>
    <property type="evidence" value="ECO:0007669"/>
    <property type="project" value="UniProtKB-KW"/>
</dbReference>
<dbReference type="InterPro" id="IPR050386">
    <property type="entry name" value="Glycosyl_hydrolase_5"/>
</dbReference>
<evidence type="ECO:0000256" key="7">
    <source>
        <dbReference type="SAM" id="SignalP"/>
    </source>
</evidence>
<dbReference type="EMBL" id="CP022423">
    <property type="protein sequence ID" value="ASM78055.1"/>
    <property type="molecule type" value="Genomic_DNA"/>
</dbReference>
<dbReference type="Proteomes" id="UP000199729">
    <property type="component" value="Chromosome"/>
</dbReference>
<evidence type="ECO:0000313" key="10">
    <source>
        <dbReference type="EMBL" id="ASM78055.1"/>
    </source>
</evidence>
<accession>A0A221KGF5</accession>
<dbReference type="Pfam" id="PF02018">
    <property type="entry name" value="CBM_4_9"/>
    <property type="match status" value="1"/>
</dbReference>
<keyword evidence="6" id="KW-0624">Polysaccharide degradation</keyword>
<dbReference type="Gene3D" id="3.20.20.80">
    <property type="entry name" value="Glycosidases"/>
    <property type="match status" value="1"/>
</dbReference>
<evidence type="ECO:0000259" key="9">
    <source>
        <dbReference type="Pfam" id="PF02018"/>
    </source>
</evidence>
<keyword evidence="11" id="KW-1185">Reference proteome</keyword>
<keyword evidence="7" id="KW-0732">Signal</keyword>
<evidence type="ECO:0000256" key="3">
    <source>
        <dbReference type="ARBA" id="ARBA00023001"/>
    </source>
</evidence>
<evidence type="ECO:0000313" key="11">
    <source>
        <dbReference type="Proteomes" id="UP000199729"/>
    </source>
</evidence>
<comment type="similarity">
    <text evidence="1">Belongs to the glycosyl hydrolase 5 (cellulase A) family.</text>
</comment>
<dbReference type="RefSeq" id="WP_089417044.1">
    <property type="nucleotide sequence ID" value="NZ_CP022423.1"/>
</dbReference>
<dbReference type="SUPFAM" id="SSF51445">
    <property type="entry name" value="(Trans)glycosidases"/>
    <property type="match status" value="1"/>
</dbReference>
<feature type="domain" description="Glycoside hydrolase family 5" evidence="8">
    <location>
        <begin position="237"/>
        <end position="414"/>
    </location>
</feature>
<evidence type="ECO:0000256" key="1">
    <source>
        <dbReference type="ARBA" id="ARBA00005641"/>
    </source>
</evidence>
<dbReference type="InterPro" id="IPR018087">
    <property type="entry name" value="Glyco_hydro_5_CS"/>
</dbReference>
<feature type="chain" id="PRO_5013324695" evidence="7">
    <location>
        <begin position="25"/>
        <end position="723"/>
    </location>
</feature>
<dbReference type="PANTHER" id="PTHR31297:SF41">
    <property type="entry name" value="ENDOGLUCANASE, PUTATIVE (AFU_ORTHOLOGUE AFUA_5G01830)-RELATED"/>
    <property type="match status" value="1"/>
</dbReference>
<dbReference type="Pfam" id="PF00150">
    <property type="entry name" value="Cellulase"/>
    <property type="match status" value="1"/>
</dbReference>
<keyword evidence="2" id="KW-0378">Hydrolase</keyword>
<proteinExistence type="inferred from homology"/>
<sequence>MLHVPMTKWLTTTLLALGGLTATAQTSPTNLLSNPDFEAEPALAGWAPYAGVGQLVRSADAPHAGLYSVLSSQRTQTYAGPSQSLLGKLQPGVNYTVTAWVRLPKTPANSKVLLNVKQVDGAGTRYIEIDSLQVQHNRWAKLYGHFKYQPTGTVSTLQFYVTGPAAGVDFLVDDVTFTPPLAYSPPANPARSDFVRAKGRQLVVGASDAPLRLRGVNVSAYEDESVAATEVYDSKIYDAIDFERIKAMGFNTVRLNMWYRVFEENSAPYTYKPEGWEWLNQTILWAKKAGVYLNLTMQAPPGGFQGPGSNTGFWSKPDYQARLKSLWVEIARRYRNEPTIVAFDILNEPNPPQDATWQTYAKDVVAAIRAVDPNHLLIVEQSFASDVQPFLVADTNVLYEFHLYDPWIYASQLSPKYGRGFYGQYPDPLVSMPASSHTKSYAGHARIQPGTTNWTLYQGPLVTISDAGLYSAVPVLASANNAGRVHFDDLVVEEFDPQGALSRRITRVDIEDSAKLPALWQYAQPMRDPFIAITSNWASASLGGSGTKRNEASGRTGTSALSIGPVSAGTYGLANGMLEFGVHQGYSYRISGWMKGEGVTGDGAYLALQLRKRGAGQLPKPLTKERIRESLYDWSQVGFYVSNNVPFNVGEFGVSYPNVAQNLGGLTWLGDVIDMIDELGGSYQYFNYHGTIFGLHTNLYGFPDDSTGHTALTTFFKARLAQP</sequence>
<dbReference type="PANTHER" id="PTHR31297">
    <property type="entry name" value="GLUCAN ENDO-1,6-BETA-GLUCOSIDASE B"/>
    <property type="match status" value="1"/>
</dbReference>
<evidence type="ECO:0000256" key="6">
    <source>
        <dbReference type="ARBA" id="ARBA00023326"/>
    </source>
</evidence>
<keyword evidence="3" id="KW-0136">Cellulose degradation</keyword>
<dbReference type="PROSITE" id="PS00659">
    <property type="entry name" value="GLYCOSYL_HYDROL_F5"/>
    <property type="match status" value="1"/>
</dbReference>
<evidence type="ECO:0000256" key="5">
    <source>
        <dbReference type="ARBA" id="ARBA00023295"/>
    </source>
</evidence>
<evidence type="ECO:0000259" key="8">
    <source>
        <dbReference type="Pfam" id="PF00150"/>
    </source>
</evidence>
<dbReference type="GO" id="GO:0009986">
    <property type="term" value="C:cell surface"/>
    <property type="evidence" value="ECO:0007669"/>
    <property type="project" value="TreeGrafter"/>
</dbReference>
<evidence type="ECO:0000256" key="2">
    <source>
        <dbReference type="ARBA" id="ARBA00022801"/>
    </source>
</evidence>
<evidence type="ECO:0000256" key="4">
    <source>
        <dbReference type="ARBA" id="ARBA00023277"/>
    </source>
</evidence>
<dbReference type="KEGG" id="vff:VITFI_CDS2277"/>
<dbReference type="InterPro" id="IPR003305">
    <property type="entry name" value="CenC_carb-bd"/>
</dbReference>
<reference evidence="10 11" key="1">
    <citation type="submission" date="2017-07" db="EMBL/GenBank/DDBJ databases">
        <title>Complete Genome Sequence of the cosmetic ferment Vitreoscilla filiformis (ATCC15551).</title>
        <authorList>
            <person name="Contreras S."/>
            <person name="Sagory-Zalkind P."/>
            <person name="Blanquart H."/>
            <person name="Iltis A."/>
            <person name="Morand S.C."/>
        </authorList>
    </citation>
    <scope>NUCLEOTIDE SEQUENCE [LARGE SCALE GENOMIC DNA]</scope>
    <source>
        <strain evidence="10 11">ATCC 15551</strain>
    </source>
</reference>
<feature type="domain" description="CBM-cenC" evidence="9">
    <location>
        <begin position="30"/>
        <end position="165"/>
    </location>
</feature>
<name>A0A221KGF5_VITFI</name>
<dbReference type="InterPro" id="IPR001547">
    <property type="entry name" value="Glyco_hydro_5"/>
</dbReference>
<dbReference type="GO" id="GO:0005576">
    <property type="term" value="C:extracellular region"/>
    <property type="evidence" value="ECO:0007669"/>
    <property type="project" value="TreeGrafter"/>
</dbReference>
<organism evidence="10 11">
    <name type="scientific">Vitreoscilla filiformis</name>
    <dbReference type="NCBI Taxonomy" id="63"/>
    <lineage>
        <taxon>Bacteria</taxon>
        <taxon>Pseudomonadati</taxon>
        <taxon>Pseudomonadota</taxon>
        <taxon>Betaproteobacteria</taxon>
        <taxon>Neisseriales</taxon>
        <taxon>Neisseriaceae</taxon>
        <taxon>Vitreoscilla</taxon>
    </lineage>
</organism>
<protein>
    <submittedName>
        <fullName evidence="10">Endoglucanase</fullName>
    </submittedName>
</protein>